<sequence>MNLGLVKRIGDGKDSNVWSTNWLVDTSARPPMYRQDSLVDLMLKVCDLFIPNTELWDREKVRETFTPEDAECVLRLKPSLSRPDCLNLNLHYLVACSKKRNSKLGNFKTFPWILWNLWKSRNELVFENSGSSALSCVAKSVEEANIWFQVNGESGDPIQNPAQPPPALQHWQRPPQDFLKCNIGSVWDHLSGLSGAGWLVRDHQGNARNHSRRAFVGSTSRREADLRSLHWAVESMVNVRLKNVILEASSIELR</sequence>
<proteinExistence type="predicted"/>
<evidence type="ECO:0000313" key="3">
    <source>
        <dbReference type="Proteomes" id="UP000032141"/>
    </source>
</evidence>
<protein>
    <recommendedName>
        <fullName evidence="1">RNase H type-1 domain-containing protein</fullName>
    </recommendedName>
</protein>
<accession>A0A0D3ATS8</accession>
<evidence type="ECO:0000259" key="1">
    <source>
        <dbReference type="Pfam" id="PF13456"/>
    </source>
</evidence>
<name>A0A0D3ATS8_BRAOL</name>
<dbReference type="eggNOG" id="KOG1075">
    <property type="taxonomic scope" value="Eukaryota"/>
</dbReference>
<dbReference type="PANTHER" id="PTHR47074">
    <property type="entry name" value="BNAC02G40300D PROTEIN"/>
    <property type="match status" value="1"/>
</dbReference>
<organism evidence="2 3">
    <name type="scientific">Brassica oleracea var. oleracea</name>
    <dbReference type="NCBI Taxonomy" id="109376"/>
    <lineage>
        <taxon>Eukaryota</taxon>
        <taxon>Viridiplantae</taxon>
        <taxon>Streptophyta</taxon>
        <taxon>Embryophyta</taxon>
        <taxon>Tracheophyta</taxon>
        <taxon>Spermatophyta</taxon>
        <taxon>Magnoliopsida</taxon>
        <taxon>eudicotyledons</taxon>
        <taxon>Gunneridae</taxon>
        <taxon>Pentapetalae</taxon>
        <taxon>rosids</taxon>
        <taxon>malvids</taxon>
        <taxon>Brassicales</taxon>
        <taxon>Brassicaceae</taxon>
        <taxon>Brassiceae</taxon>
        <taxon>Brassica</taxon>
    </lineage>
</organism>
<feature type="domain" description="RNase H type-1" evidence="1">
    <location>
        <begin position="186"/>
        <end position="250"/>
    </location>
</feature>
<dbReference type="EnsemblPlants" id="Bo2g119380.1">
    <property type="protein sequence ID" value="Bo2g119380.1"/>
    <property type="gene ID" value="Bo2g119380"/>
</dbReference>
<dbReference type="GO" id="GO:0004523">
    <property type="term" value="F:RNA-DNA hybrid ribonuclease activity"/>
    <property type="evidence" value="ECO:0007669"/>
    <property type="project" value="InterPro"/>
</dbReference>
<dbReference type="Gramene" id="Bo2g119380.1">
    <property type="protein sequence ID" value="Bo2g119380.1"/>
    <property type="gene ID" value="Bo2g119380"/>
</dbReference>
<dbReference type="HOGENOM" id="CLU_1177170_0_0_1"/>
<dbReference type="Pfam" id="PF13456">
    <property type="entry name" value="RVT_3"/>
    <property type="match status" value="1"/>
</dbReference>
<dbReference type="InterPro" id="IPR002156">
    <property type="entry name" value="RNaseH_domain"/>
</dbReference>
<reference evidence="2 3" key="1">
    <citation type="journal article" date="2014" name="Genome Biol.">
        <title>Transcriptome and methylome profiling reveals relics of genome dominance in the mesopolyploid Brassica oleracea.</title>
        <authorList>
            <person name="Parkin I.A."/>
            <person name="Koh C."/>
            <person name="Tang H."/>
            <person name="Robinson S.J."/>
            <person name="Kagale S."/>
            <person name="Clarke W.E."/>
            <person name="Town C.D."/>
            <person name="Nixon J."/>
            <person name="Krishnakumar V."/>
            <person name="Bidwell S.L."/>
            <person name="Denoeud F."/>
            <person name="Belcram H."/>
            <person name="Links M.G."/>
            <person name="Just J."/>
            <person name="Clarke C."/>
            <person name="Bender T."/>
            <person name="Huebert T."/>
            <person name="Mason A.S."/>
            <person name="Pires J.C."/>
            <person name="Barker G."/>
            <person name="Moore J."/>
            <person name="Walley P.G."/>
            <person name="Manoli S."/>
            <person name="Batley J."/>
            <person name="Edwards D."/>
            <person name="Nelson M.N."/>
            <person name="Wang X."/>
            <person name="Paterson A.H."/>
            <person name="King G."/>
            <person name="Bancroft I."/>
            <person name="Chalhoub B."/>
            <person name="Sharpe A.G."/>
        </authorList>
    </citation>
    <scope>NUCLEOTIDE SEQUENCE</scope>
    <source>
        <strain evidence="2 3">cv. TO1000</strain>
    </source>
</reference>
<dbReference type="GO" id="GO:0003676">
    <property type="term" value="F:nucleic acid binding"/>
    <property type="evidence" value="ECO:0007669"/>
    <property type="project" value="InterPro"/>
</dbReference>
<dbReference type="InterPro" id="IPR052929">
    <property type="entry name" value="RNase_H-like_EbsB-rel"/>
</dbReference>
<dbReference type="AlphaFoldDB" id="A0A0D3ATS8"/>
<dbReference type="Proteomes" id="UP000032141">
    <property type="component" value="Chromosome C2"/>
</dbReference>
<dbReference type="OMA" id="NTIFGHE"/>
<reference evidence="2" key="2">
    <citation type="submission" date="2015-03" db="UniProtKB">
        <authorList>
            <consortium name="EnsemblPlants"/>
        </authorList>
    </citation>
    <scope>IDENTIFICATION</scope>
</reference>
<dbReference type="PANTHER" id="PTHR47074:SF11">
    <property type="entry name" value="REVERSE TRANSCRIPTASE-LIKE PROTEIN"/>
    <property type="match status" value="1"/>
</dbReference>
<evidence type="ECO:0000313" key="2">
    <source>
        <dbReference type="EnsemblPlants" id="Bo2g119380.1"/>
    </source>
</evidence>
<keyword evidence="3" id="KW-1185">Reference proteome</keyword>